<dbReference type="WBParaSite" id="HPBE_0000949701-mRNA-1">
    <property type="protein sequence ID" value="HPBE_0000949701-mRNA-1"/>
    <property type="gene ID" value="HPBE_0000949701"/>
</dbReference>
<organism evidence="2 3">
    <name type="scientific">Heligmosomoides polygyrus</name>
    <name type="common">Parasitic roundworm</name>
    <dbReference type="NCBI Taxonomy" id="6339"/>
    <lineage>
        <taxon>Eukaryota</taxon>
        <taxon>Metazoa</taxon>
        <taxon>Ecdysozoa</taxon>
        <taxon>Nematoda</taxon>
        <taxon>Chromadorea</taxon>
        <taxon>Rhabditida</taxon>
        <taxon>Rhabditina</taxon>
        <taxon>Rhabditomorpha</taxon>
        <taxon>Strongyloidea</taxon>
        <taxon>Heligmosomidae</taxon>
        <taxon>Heligmosomoides</taxon>
    </lineage>
</organism>
<evidence type="ECO:0000313" key="2">
    <source>
        <dbReference type="Proteomes" id="UP000050761"/>
    </source>
</evidence>
<evidence type="ECO:0000313" key="1">
    <source>
        <dbReference type="EMBL" id="VDO81021.1"/>
    </source>
</evidence>
<protein>
    <submittedName>
        <fullName evidence="3">Transposase</fullName>
    </submittedName>
</protein>
<gene>
    <name evidence="1" type="ORF">HPBE_LOCUS9498</name>
</gene>
<dbReference type="Proteomes" id="UP000050761">
    <property type="component" value="Unassembled WGS sequence"/>
</dbReference>
<dbReference type="OrthoDB" id="6137736at2759"/>
<accession>A0A3P7Y1Z3</accession>
<reference evidence="1 2" key="1">
    <citation type="submission" date="2018-11" db="EMBL/GenBank/DDBJ databases">
        <authorList>
            <consortium name="Pathogen Informatics"/>
        </authorList>
    </citation>
    <scope>NUCLEOTIDE SEQUENCE [LARGE SCALE GENOMIC DNA]</scope>
</reference>
<dbReference type="AlphaFoldDB" id="A0A183FPG4"/>
<accession>A0A183FPG4</accession>
<dbReference type="EMBL" id="UZAH01026456">
    <property type="protein sequence ID" value="VDO81021.1"/>
    <property type="molecule type" value="Genomic_DNA"/>
</dbReference>
<sequence>MDDICGTMGLSTVSYDAAKVWSREFKKGDSCLRTNQVWNAVNEVRLLELAQEDLRRRIRELAEELECGPVHSSTPVRP</sequence>
<evidence type="ECO:0000313" key="3">
    <source>
        <dbReference type="WBParaSite" id="HPBE_0000949701-mRNA-1"/>
    </source>
</evidence>
<reference evidence="3" key="2">
    <citation type="submission" date="2019-09" db="UniProtKB">
        <authorList>
            <consortium name="WormBaseParasite"/>
        </authorList>
    </citation>
    <scope>IDENTIFICATION</scope>
</reference>
<name>A0A183FPG4_HELPZ</name>
<proteinExistence type="predicted"/>
<keyword evidence="2" id="KW-1185">Reference proteome</keyword>